<dbReference type="STRING" id="402880.MmarC5_0102"/>
<accession>A4FW48</accession>
<dbReference type="Proteomes" id="UP000000253">
    <property type="component" value="Chromosome"/>
</dbReference>
<name>A4FW48_METM5</name>
<dbReference type="KEGG" id="mmq:MmarC5_0102"/>
<evidence type="ECO:0000313" key="2">
    <source>
        <dbReference type="Proteomes" id="UP000000253"/>
    </source>
</evidence>
<dbReference type="eggNOG" id="arCOG07801">
    <property type="taxonomic scope" value="Archaea"/>
</dbReference>
<gene>
    <name evidence="1" type="ordered locus">MmarC5_0102</name>
</gene>
<dbReference type="HOGENOM" id="CLU_2433888_0_0_2"/>
<sequence>MELVANRNEIWGYSIETTLRIMADDLNIEMDGLAKVDMKNKKMYMSLVSDEEITEYYVFEDAIYTKTVADGETRGLKCHPMTKILKKVLE</sequence>
<reference evidence="1 2" key="1">
    <citation type="submission" date="2007-03" db="EMBL/GenBank/DDBJ databases">
        <title>Complete sequence of chromosome of Methanococcus maripaludis C5.</title>
        <authorList>
            <consortium name="US DOE Joint Genome Institute"/>
            <person name="Copeland A."/>
            <person name="Lucas S."/>
            <person name="Lapidus A."/>
            <person name="Barry K."/>
            <person name="Glavina del Rio T."/>
            <person name="Dalin E."/>
            <person name="Tice H."/>
            <person name="Pitluck S."/>
            <person name="Chertkov O."/>
            <person name="Brettin T."/>
            <person name="Bruce D."/>
            <person name="Han C."/>
            <person name="Detter J.C."/>
            <person name="Schmutz J."/>
            <person name="Larimer F."/>
            <person name="Land M."/>
            <person name="Hauser L."/>
            <person name="Kyrpides N."/>
            <person name="Mikhailova N."/>
            <person name="Sieprawska-Lupa M."/>
            <person name="Whitman W.B."/>
            <person name="Richardson P."/>
        </authorList>
    </citation>
    <scope>NUCLEOTIDE SEQUENCE [LARGE SCALE GENOMIC DNA]</scope>
    <source>
        <strain evidence="2">C5 / ATCC BAA-1333</strain>
    </source>
</reference>
<dbReference type="EMBL" id="CP000609">
    <property type="protein sequence ID" value="ABO34419.1"/>
    <property type="molecule type" value="Genomic_DNA"/>
</dbReference>
<dbReference type="GeneID" id="68955758"/>
<protein>
    <submittedName>
        <fullName evidence="1">Uncharacterized protein</fullName>
    </submittedName>
</protein>
<organism evidence="1 2">
    <name type="scientific">Methanococcus maripaludis (strain C5 / ATCC BAA-1333)</name>
    <dbReference type="NCBI Taxonomy" id="402880"/>
    <lineage>
        <taxon>Archaea</taxon>
        <taxon>Methanobacteriati</taxon>
        <taxon>Methanobacteriota</taxon>
        <taxon>Methanomada group</taxon>
        <taxon>Methanococci</taxon>
        <taxon>Methanococcales</taxon>
        <taxon>Methanococcaceae</taxon>
        <taxon>Methanococcus</taxon>
    </lineage>
</organism>
<evidence type="ECO:0000313" key="1">
    <source>
        <dbReference type="EMBL" id="ABO34419.1"/>
    </source>
</evidence>
<proteinExistence type="predicted"/>
<dbReference type="RefSeq" id="WP_011867880.1">
    <property type="nucleotide sequence ID" value="NC_009135.1"/>
</dbReference>
<dbReference type="AlphaFoldDB" id="A4FW48"/>